<reference evidence="2 3" key="1">
    <citation type="submission" date="2023-02" db="EMBL/GenBank/DDBJ databases">
        <title>LHISI_Scaffold_Assembly.</title>
        <authorList>
            <person name="Stuart O.P."/>
            <person name="Cleave R."/>
            <person name="Magrath M.J.L."/>
            <person name="Mikheyev A.S."/>
        </authorList>
    </citation>
    <scope>NUCLEOTIDE SEQUENCE [LARGE SCALE GENOMIC DNA]</scope>
    <source>
        <strain evidence="2">Daus_M_001</strain>
        <tissue evidence="2">Leg muscle</tissue>
    </source>
</reference>
<feature type="region of interest" description="Disordered" evidence="1">
    <location>
        <begin position="1"/>
        <end position="21"/>
    </location>
</feature>
<protein>
    <submittedName>
        <fullName evidence="2">Uncharacterized protein</fullName>
    </submittedName>
</protein>
<dbReference type="EMBL" id="JARBHB010000011">
    <property type="protein sequence ID" value="KAJ8872361.1"/>
    <property type="molecule type" value="Genomic_DNA"/>
</dbReference>
<evidence type="ECO:0000256" key="1">
    <source>
        <dbReference type="SAM" id="MobiDB-lite"/>
    </source>
</evidence>
<comment type="caution">
    <text evidence="2">The sequence shown here is derived from an EMBL/GenBank/DDBJ whole genome shotgun (WGS) entry which is preliminary data.</text>
</comment>
<evidence type="ECO:0000313" key="3">
    <source>
        <dbReference type="Proteomes" id="UP001159363"/>
    </source>
</evidence>
<dbReference type="Proteomes" id="UP001159363">
    <property type="component" value="Chromosome 10"/>
</dbReference>
<proteinExistence type="predicted"/>
<keyword evidence="3" id="KW-1185">Reference proteome</keyword>
<organism evidence="2 3">
    <name type="scientific">Dryococelus australis</name>
    <dbReference type="NCBI Taxonomy" id="614101"/>
    <lineage>
        <taxon>Eukaryota</taxon>
        <taxon>Metazoa</taxon>
        <taxon>Ecdysozoa</taxon>
        <taxon>Arthropoda</taxon>
        <taxon>Hexapoda</taxon>
        <taxon>Insecta</taxon>
        <taxon>Pterygota</taxon>
        <taxon>Neoptera</taxon>
        <taxon>Polyneoptera</taxon>
        <taxon>Phasmatodea</taxon>
        <taxon>Verophasmatodea</taxon>
        <taxon>Anareolatae</taxon>
        <taxon>Phasmatidae</taxon>
        <taxon>Eurycanthinae</taxon>
        <taxon>Dryococelus</taxon>
    </lineage>
</organism>
<sequence>MRLERASQKQSSDTHNTPYDRVKRCREREINIKVSERVNVDVFTQSKRPCPQHSHTQSLNKYCHISGPMLDHGEWLYCRSTQRAQLRFPSTPRTPTGQQTRQILLSLISVGFHVWKIEIARPGAEAHLRDRGPDLQTPDEQLPLVLAQGAETRGWPGIAYLRWPALANITQSRVLGLFLFADKARLWGAQSEIPGFSWSCASKVKERGSNTGDTNKHAWCLIAPTRKACSVSVVTPYYAIQISSYQLAKVAIKRELRSLLTECWQLKANRYAAELQLKFRRVGNVVSDSSGYCDSSYSFGYLLISFALHTTGVKPCVVIGVRIGRSAVTRPGTELPIIRLCGFTNQLLAARQTLVNSSRRRRAVGFVFELASGSIFKAANLLYGGLKLPIRHGDGVTSSCVVDEETYRVISTLDWRPMFLDCHQPRSKPALTSVVDVHQPPERHRVQTVRTRCSDYCPCTPHVSRDGDKKYKEISQPTSELPTRQSRGATSRGYDSSHPVWHALYECLQDIHGDSSPFLLQPFHELSIGFWPRLTSPHPAIQFVPKMFYRVEVGALGRPVQSANIVVGEVTRVHSVQTPQCWEHFIIQNVTIGLCVHATTDKHQRSYAEGRETHVNRRTELPIFTDLNCTVQRHDGNTAHLARRSDEALGVRVSVALVAGYARREQGFITTYHSFYLSTLYNLRDCYSSGVHSIDARLSCGALLDARRGPDETGYGRSRKRGMSRHPFAQAGHTYTHAHTHTIFPRHAARTRTWRSHGYRGPALGERRGQPLKAVHDKVSTFAINLRKKPLPLPAHSLTGAMSDMCPGQRFVFLRTQCNILRDNYRASPLKEAPWDMCATERGNEEIQPSVTTTRLHRKRIRIHPATRPEQYWTQTIDSSVGDGGRCNHTIQLIIHTERGNYGGFFKVAAWLKEFCTSSVGALGATETCASTLSSPLRAKHWTGRAALTPTDPLTVTSNFSGALLKFYSQEIPPPQCKQSLTESRKLRQRDNAPHSVGTKFTINKENPSVEYEPHAYRGDGTLDARGSVALTGPALLEPQIRKLLNAVHDKVSTFEMNLRKTSLPLPAYILTGPLSDMRPVKLIMMDVKYIVPHLNLMSALETSLPKSYPDLSTPRKLNTYKTRTLFSARKINDPQCSRRTEAIEQMR</sequence>
<name>A0ABQ9GJZ3_9NEOP</name>
<feature type="compositionally biased region" description="Polar residues" evidence="1">
    <location>
        <begin position="475"/>
        <end position="489"/>
    </location>
</feature>
<feature type="region of interest" description="Disordered" evidence="1">
    <location>
        <begin position="468"/>
        <end position="495"/>
    </location>
</feature>
<accession>A0ABQ9GJZ3</accession>
<gene>
    <name evidence="2" type="ORF">PR048_025965</name>
</gene>
<evidence type="ECO:0000313" key="2">
    <source>
        <dbReference type="EMBL" id="KAJ8872361.1"/>
    </source>
</evidence>
<feature type="compositionally biased region" description="Polar residues" evidence="1">
    <location>
        <begin position="8"/>
        <end position="17"/>
    </location>
</feature>